<reference evidence="1" key="1">
    <citation type="submission" date="2021-02" db="EMBL/GenBank/DDBJ databases">
        <authorList>
            <person name="Nowell W R."/>
        </authorList>
    </citation>
    <scope>NUCLEOTIDE SEQUENCE</scope>
</reference>
<comment type="caution">
    <text evidence="1">The sequence shown here is derived from an EMBL/GenBank/DDBJ whole genome shotgun (WGS) entry which is preliminary data.</text>
</comment>
<evidence type="ECO:0000313" key="1">
    <source>
        <dbReference type="EMBL" id="CAF3948657.1"/>
    </source>
</evidence>
<dbReference type="AlphaFoldDB" id="A0A819KGI7"/>
<protein>
    <submittedName>
        <fullName evidence="1">Uncharacterized protein</fullName>
    </submittedName>
</protein>
<dbReference type="EMBL" id="CAJOBD010003443">
    <property type="protein sequence ID" value="CAF3948657.1"/>
    <property type="molecule type" value="Genomic_DNA"/>
</dbReference>
<organism evidence="1 2">
    <name type="scientific">Rotaria sordida</name>
    <dbReference type="NCBI Taxonomy" id="392033"/>
    <lineage>
        <taxon>Eukaryota</taxon>
        <taxon>Metazoa</taxon>
        <taxon>Spiralia</taxon>
        <taxon>Gnathifera</taxon>
        <taxon>Rotifera</taxon>
        <taxon>Eurotatoria</taxon>
        <taxon>Bdelloidea</taxon>
        <taxon>Philodinida</taxon>
        <taxon>Philodinidae</taxon>
        <taxon>Rotaria</taxon>
    </lineage>
</organism>
<accession>A0A819KGI7</accession>
<name>A0A819KGI7_9BILA</name>
<proteinExistence type="predicted"/>
<sequence length="743" mass="87493">MNLNDVSPQCFRSLLSKLHQLHQLSKLVILDYPGDPEDNQLIFEQIFSNRIPSEWITIDFDRIISSFKSDFWLQKHQWFVYGNTNDEITNLYTLPYCESSSLYLTTALPVNENYREQITSPILPYIYKYKHTIQELILAAEHRRTTIECTKSKQRTTAGISLSDTVEFHGSFKSPSASSSFNYFKRMNKILLKHLEIRVLTKRDFQTILQILRNNSYSLLLKVRVEEEKIEENGQQFIADWLEEQTHLASGSEVSMVNCNVLVGVNMRLDKIICDPIFTSHLTLLQKSSDDVDDVIIPLNDTIIDRFCLQILPKIHYEIKWLNIESLSMERILCTIDYPNLYGLGLYKIEEETFKRLFIDEITLAHIYKNHIYNLIITIVNNNNNETSMKDFITTIYTLIFNVFTNLRYLNFCSFSYDLSFNEKSSSCFSSTLIELYVNLERFEDCLYLLDGRFNQLRTFYVHIELISCPLIVIDNKKELPNLRCFSLTCDNGTLALYLVHNSTEIFIDGDNLTKNIINHLLRLNKFVFNIRSIIYGLGQSCLSLKEQIDHTFINFINNKIISCVDYFRRMKIGQCHIYSYPYTMRHYRRITNNFLGGLFECVREITLFDECPFEHKFFIRIAQAFPYLKMLSVNNSEPQKYKQYRKSNDDNHNFSIVKYPHLTKLSLVCVHVDYVEQFLDNTKTFISNNISLDVDYCPLRKATHNFTRNKMRINCSKLIELRIDKVINSERFTAYFPNIKNL</sequence>
<dbReference type="Proteomes" id="UP000663836">
    <property type="component" value="Unassembled WGS sequence"/>
</dbReference>
<evidence type="ECO:0000313" key="2">
    <source>
        <dbReference type="Proteomes" id="UP000663836"/>
    </source>
</evidence>
<gene>
    <name evidence="1" type="ORF">JBS370_LOCUS23404</name>
</gene>